<keyword evidence="4" id="KW-1185">Reference proteome</keyword>
<dbReference type="Gene3D" id="3.40.250.10">
    <property type="entry name" value="Rhodanese-like domain"/>
    <property type="match status" value="1"/>
</dbReference>
<proteinExistence type="predicted"/>
<dbReference type="CDD" id="cd00158">
    <property type="entry name" value="RHOD"/>
    <property type="match status" value="1"/>
</dbReference>
<evidence type="ECO:0000259" key="2">
    <source>
        <dbReference type="PROSITE" id="PS50206"/>
    </source>
</evidence>
<sequence length="155" mass="17164">MFQNFSEQYPFLAQLPTFFQNHPLLSIAWVGLLVLVIVLTIQAKFSKIVDLTRAQVIQALNNDDAIIVDLRSNSDFRTGHIANSINLLPAEIKKGSLGKLDKYKDQLIIVTCATGMTSRASASELYKKQGFMRVATLKEGIAGWNGENLPLVKGK</sequence>
<dbReference type="RefSeq" id="WP_385876664.1">
    <property type="nucleotide sequence ID" value="NZ_JBHLXE010000058.1"/>
</dbReference>
<dbReference type="InterPro" id="IPR001763">
    <property type="entry name" value="Rhodanese-like_dom"/>
</dbReference>
<dbReference type="PANTHER" id="PTHR43031">
    <property type="entry name" value="FAD-DEPENDENT OXIDOREDUCTASE"/>
    <property type="match status" value="1"/>
</dbReference>
<dbReference type="PROSITE" id="PS50206">
    <property type="entry name" value="RHODANESE_3"/>
    <property type="match status" value="1"/>
</dbReference>
<keyword evidence="1" id="KW-0472">Membrane</keyword>
<dbReference type="SUPFAM" id="SSF52821">
    <property type="entry name" value="Rhodanese/Cell cycle control phosphatase"/>
    <property type="match status" value="1"/>
</dbReference>
<dbReference type="EMBL" id="JBHLXE010000058">
    <property type="protein sequence ID" value="MFC0179559.1"/>
    <property type="molecule type" value="Genomic_DNA"/>
</dbReference>
<evidence type="ECO:0000313" key="3">
    <source>
        <dbReference type="EMBL" id="MFC0179559.1"/>
    </source>
</evidence>
<dbReference type="InterPro" id="IPR050229">
    <property type="entry name" value="GlpE_sulfurtransferase"/>
</dbReference>
<evidence type="ECO:0000256" key="1">
    <source>
        <dbReference type="SAM" id="Phobius"/>
    </source>
</evidence>
<organism evidence="3 4">
    <name type="scientific">Thorsellia kenyensis</name>
    <dbReference type="NCBI Taxonomy" id="1549888"/>
    <lineage>
        <taxon>Bacteria</taxon>
        <taxon>Pseudomonadati</taxon>
        <taxon>Pseudomonadota</taxon>
        <taxon>Gammaproteobacteria</taxon>
        <taxon>Enterobacterales</taxon>
        <taxon>Thorselliaceae</taxon>
        <taxon>Thorsellia</taxon>
    </lineage>
</organism>
<dbReference type="InterPro" id="IPR036873">
    <property type="entry name" value="Rhodanese-like_dom_sf"/>
</dbReference>
<feature type="domain" description="Rhodanese" evidence="2">
    <location>
        <begin position="61"/>
        <end position="153"/>
    </location>
</feature>
<comment type="caution">
    <text evidence="3">The sequence shown here is derived from an EMBL/GenBank/DDBJ whole genome shotgun (WGS) entry which is preliminary data.</text>
</comment>
<feature type="transmembrane region" description="Helical" evidence="1">
    <location>
        <begin position="24"/>
        <end position="43"/>
    </location>
</feature>
<dbReference type="Proteomes" id="UP001589758">
    <property type="component" value="Unassembled WGS sequence"/>
</dbReference>
<gene>
    <name evidence="3" type="ORF">ACFFIT_05555</name>
</gene>
<keyword evidence="1" id="KW-0812">Transmembrane</keyword>
<dbReference type="Pfam" id="PF00581">
    <property type="entry name" value="Rhodanese"/>
    <property type="match status" value="1"/>
</dbReference>
<reference evidence="3 4" key="1">
    <citation type="submission" date="2024-09" db="EMBL/GenBank/DDBJ databases">
        <authorList>
            <person name="Sun Q."/>
            <person name="Mori K."/>
        </authorList>
    </citation>
    <scope>NUCLEOTIDE SEQUENCE [LARGE SCALE GENOMIC DNA]</scope>
    <source>
        <strain evidence="3 4">CCM 8545</strain>
    </source>
</reference>
<protein>
    <submittedName>
        <fullName evidence="3">Rhodanese-like domain-containing protein</fullName>
    </submittedName>
</protein>
<dbReference type="SMART" id="SM00450">
    <property type="entry name" value="RHOD"/>
    <property type="match status" value="1"/>
</dbReference>
<accession>A0ABV6C9B5</accession>
<name>A0ABV6C9B5_9GAMM</name>
<keyword evidence="1" id="KW-1133">Transmembrane helix</keyword>
<evidence type="ECO:0000313" key="4">
    <source>
        <dbReference type="Proteomes" id="UP001589758"/>
    </source>
</evidence>
<dbReference type="PANTHER" id="PTHR43031:SF18">
    <property type="entry name" value="RHODANESE-RELATED SULFURTRANSFERASES"/>
    <property type="match status" value="1"/>
</dbReference>